<feature type="transmembrane region" description="Helical" evidence="31">
    <location>
        <begin position="252"/>
        <end position="270"/>
    </location>
</feature>
<evidence type="ECO:0000256" key="7">
    <source>
        <dbReference type="ARBA" id="ARBA00011738"/>
    </source>
</evidence>
<dbReference type="SUPFAM" id="SSF55174">
    <property type="entry name" value="Alpha-L RNA-binding motif"/>
    <property type="match status" value="1"/>
</dbReference>
<dbReference type="STRING" id="7070.A0A139WDX0"/>
<dbReference type="Gene3D" id="1.10.240.10">
    <property type="entry name" value="Tyrosyl-Transfer RNA Synthetase"/>
    <property type="match status" value="1"/>
</dbReference>
<keyword evidence="11 31" id="KW-0812">Transmembrane</keyword>
<keyword evidence="9" id="KW-0436">Ligase</keyword>
<dbReference type="InterPro" id="IPR036986">
    <property type="entry name" value="S4_RNA-bd_sf"/>
</dbReference>
<dbReference type="NCBIfam" id="TIGR00234">
    <property type="entry name" value="tyrS"/>
    <property type="match status" value="1"/>
</dbReference>
<comment type="cofactor">
    <cofactor evidence="28">
        <name>Zn(2+)</name>
        <dbReference type="ChEBI" id="CHEBI:29105"/>
    </cofactor>
    <text evidence="28">Binds 2 Zn(2+) ions.</text>
</comment>
<evidence type="ECO:0000313" key="33">
    <source>
        <dbReference type="EMBL" id="KYB26031.1"/>
    </source>
</evidence>
<keyword evidence="23" id="KW-0030">Aminoacyl-tRNA synthetase</keyword>
<feature type="transmembrane region" description="Helical" evidence="31">
    <location>
        <begin position="30"/>
        <end position="50"/>
    </location>
</feature>
<feature type="binding site" evidence="28">
    <location>
        <position position="703"/>
    </location>
    <ligand>
        <name>Zn(2+)</name>
        <dbReference type="ChEBI" id="CHEBI:29105"/>
        <label>2</label>
    </ligand>
</feature>
<dbReference type="SUPFAM" id="SSF52374">
    <property type="entry name" value="Nucleotidylyl transferase"/>
    <property type="match status" value="1"/>
</dbReference>
<dbReference type="Gene3D" id="3.40.50.620">
    <property type="entry name" value="HUPs"/>
    <property type="match status" value="1"/>
</dbReference>
<evidence type="ECO:0000256" key="31">
    <source>
        <dbReference type="SAM" id="Phobius"/>
    </source>
</evidence>
<dbReference type="InterPro" id="IPR002307">
    <property type="entry name" value="Tyr-tRNA-ligase"/>
</dbReference>
<keyword evidence="20 31" id="KW-1133">Transmembrane helix</keyword>
<dbReference type="eggNOG" id="KOG3656">
    <property type="taxonomic scope" value="Eukaryota"/>
</dbReference>
<dbReference type="InterPro" id="IPR000276">
    <property type="entry name" value="GPCR_Rhodpsn"/>
</dbReference>
<dbReference type="PROSITE" id="PS00123">
    <property type="entry name" value="ALKALINE_PHOSPHATASE"/>
    <property type="match status" value="1"/>
</dbReference>
<feature type="binding site" evidence="28">
    <location>
        <position position="821"/>
    </location>
    <ligand>
        <name>Zn(2+)</name>
        <dbReference type="ChEBI" id="CHEBI:29105"/>
        <label>2</label>
    </ligand>
</feature>
<keyword evidence="34" id="KW-1185">Reference proteome</keyword>
<comment type="similarity">
    <text evidence="5 29">Belongs to the alkaline phosphatase family.</text>
</comment>
<evidence type="ECO:0000256" key="9">
    <source>
        <dbReference type="ARBA" id="ARBA00022598"/>
    </source>
</evidence>
<comment type="catalytic activity">
    <reaction evidence="30">
        <text>a phosphate monoester + H2O = an alcohol + phosphate</text>
        <dbReference type="Rhea" id="RHEA:15017"/>
        <dbReference type="ChEBI" id="CHEBI:15377"/>
        <dbReference type="ChEBI" id="CHEBI:30879"/>
        <dbReference type="ChEBI" id="CHEBI:43474"/>
        <dbReference type="ChEBI" id="CHEBI:67140"/>
        <dbReference type="EC" id="3.1.3.1"/>
    </reaction>
</comment>
<evidence type="ECO:0000256" key="22">
    <source>
        <dbReference type="ARBA" id="ARBA00023136"/>
    </source>
</evidence>
<dbReference type="SUPFAM" id="SSF53649">
    <property type="entry name" value="Alkaline phosphatase-like"/>
    <property type="match status" value="1"/>
</dbReference>
<keyword evidence="14 30" id="KW-0378">Hydrolase</keyword>
<comment type="catalytic activity">
    <reaction evidence="26">
        <text>tRNA(Tyr) + L-tyrosine + ATP = L-tyrosyl-tRNA(Tyr) + AMP + diphosphate + H(+)</text>
        <dbReference type="Rhea" id="RHEA:10220"/>
        <dbReference type="Rhea" id="RHEA-COMP:9706"/>
        <dbReference type="Rhea" id="RHEA-COMP:9707"/>
        <dbReference type="ChEBI" id="CHEBI:15378"/>
        <dbReference type="ChEBI" id="CHEBI:30616"/>
        <dbReference type="ChEBI" id="CHEBI:33019"/>
        <dbReference type="ChEBI" id="CHEBI:58315"/>
        <dbReference type="ChEBI" id="CHEBI:78442"/>
        <dbReference type="ChEBI" id="CHEBI:78536"/>
        <dbReference type="ChEBI" id="CHEBI:456215"/>
        <dbReference type="EC" id="6.1.1.1"/>
    </reaction>
</comment>
<keyword evidence="10" id="KW-0336">GPI-anchor</keyword>
<feature type="transmembrane region" description="Helical" evidence="31">
    <location>
        <begin position="185"/>
        <end position="213"/>
    </location>
</feature>
<sequence>MSYIEDANETDSNNTSLDAFYFFETEQFTLLWVLFVIIVAGNVGVLYTLLFGRSRKSRMNYFITHLALADLSVGLINVLTDIIWKTTVAWYAGNVACKVIRFLQVVVTYASTYVLVALSIDRYDAIRHPMKFSGSWKRARYLILAAWFFSALYSLPILIFYEEKIVKGKLQCWIEFHPQWKWQVYMTLVSLSLFIIPASIIATCYAIIIITIWSKNAKGFIKNTKAVNGSDNSRRASSRGLIPRAKVKTIKITFVIVSVFILCWSPYIIFDLLQVFGQIPGTQTNIAIATFIQSLAPLNSAANPIIYCLFSTHFCRTLGSLPPFKWLFKKKKRRNRESTTNTQSSSLSEFLTNTHKRKIENTSTTFNAHTTCAVLFYLTSVFNSVLNLNEDRSYWLDVGKNDINRALNLEKIENPSKNVILFVGDGMGLTTTTASRIYSKSESGFLSFEQFPHIATIKTYNADKLVPDSSSTATALFSGVKNNLKTSGVDSSVKLNDCEASLRPEARIDGLMKWAQEAGKSTGFVTTTRVTHATPSALYAHTPNRNWECESKIPEKSKQCKDIARQLVEDEPGRNINVVMGGGRQCLQSGVEDKPGDLVDRWACYSLDGRDLIRDWEMDKKKRNKTYATVLNSEELKAVDTSNEFVLGIFANGHMSMDYARDKSPTGMPSLTNMTQKAIEILSQNPEGYILVVEGGLIDFAHHRGNARKALDETVSLSDAVQIAVEKTDPRETLIIVTSDHSHSLVFTGYPSRNKSVLDIAQKSKIDHIPYTSLLYGTGGPNNYQYSVINNTISRQDPSINNTSDFEYSQQAVVLTDEVTHGGSDVLIYAKGPMSHLFHSVHEQTYVAYVISYAAKIGPFKNGSSSFIYTKQILKCSKIALFTRLYSSRNLLKLKERGMYQDIFPDTATNTVTDLLNAAPQRVYAGFDPTADSLHIGNLLVLINLIHWQRGGHQPIALIGGATAKIGDPSGKTSEREKLASAFVDENVIGIRNNIETLFYNHEKYLWKKKGKLAPLIIVNNESWYSKMSPIDLIGGAGRYLRMGTLLSRTSVQTRLQSPAGMSFTEFSYQLFQAYDWLHLFQKYNCSFQIGGNDQMGNIMSGHELISKTCDKQVYALTVPIITTEMGDKFGKSAGNAMWLSAEKTSPFTLYQFFVRQVDTEVEKMLKFFTFEPVGSIKDLMRRHTEKPELRLPQKYLAEQVVLLVHGEKGLEAAHKATKVLYERSITALAEMNPLEIKSLFEGATVVEILPEPGQSVLDLAMSAGCFLTKEDALRIISAGGFYINHQKTNNPNEVLNLNVHRLSNNVTLLRVGKKNYYVVKWLS</sequence>
<dbReference type="GO" id="GO:0004831">
    <property type="term" value="F:tyrosine-tRNA ligase activity"/>
    <property type="evidence" value="ECO:0000318"/>
    <property type="project" value="GO_Central"/>
</dbReference>
<feature type="binding site" evidence="28">
    <location>
        <position position="699"/>
    </location>
    <ligand>
        <name>Zn(2+)</name>
        <dbReference type="ChEBI" id="CHEBI:29105"/>
        <label>2</label>
    </ligand>
</feature>
<feature type="domain" description="G-protein coupled receptors family 1 profile" evidence="32">
    <location>
        <begin position="41"/>
        <end position="307"/>
    </location>
</feature>
<keyword evidence="22 31" id="KW-0472">Membrane</keyword>
<evidence type="ECO:0000256" key="18">
    <source>
        <dbReference type="ARBA" id="ARBA00022917"/>
    </source>
</evidence>
<comment type="similarity">
    <text evidence="6">Belongs to the G-protein coupled receptor 1 family.</text>
</comment>
<comment type="subunit">
    <text evidence="7">Homodimer.</text>
</comment>
<reference evidence="33 34" key="2">
    <citation type="journal article" date="2010" name="Nucleic Acids Res.">
        <title>BeetleBase in 2010: revisions to provide comprehensive genomic information for Tribolium castaneum.</title>
        <authorList>
            <person name="Kim H.S."/>
            <person name="Murphy T."/>
            <person name="Xia J."/>
            <person name="Caragea D."/>
            <person name="Park Y."/>
            <person name="Beeman R.W."/>
            <person name="Lorenzen M.D."/>
            <person name="Butcher S."/>
            <person name="Manak J.R."/>
            <person name="Brown S.J."/>
        </authorList>
    </citation>
    <scope>GENOME REANNOTATION</scope>
    <source>
        <strain evidence="33 34">Georgia GA2</strain>
    </source>
</reference>
<evidence type="ECO:0000256" key="3">
    <source>
        <dbReference type="ARBA" id="ARBA00004609"/>
    </source>
</evidence>
<evidence type="ECO:0000256" key="16">
    <source>
        <dbReference type="ARBA" id="ARBA00022840"/>
    </source>
</evidence>
<name>A0A139WDX0_TRICA</name>
<dbReference type="FunFam" id="3.40.50.620:FF:000107">
    <property type="entry name" value="Tyrosine--tRNA ligase"/>
    <property type="match status" value="1"/>
</dbReference>
<accession>A0A139WDX0</accession>
<evidence type="ECO:0000256" key="23">
    <source>
        <dbReference type="ARBA" id="ARBA00023146"/>
    </source>
</evidence>
<dbReference type="Gene3D" id="3.40.720.10">
    <property type="entry name" value="Alkaline Phosphatase, subunit A"/>
    <property type="match status" value="1"/>
</dbReference>
<feature type="active site" description="Phosphoserine intermediate" evidence="27">
    <location>
        <position position="469"/>
    </location>
</feature>
<dbReference type="InterPro" id="IPR017850">
    <property type="entry name" value="Alkaline_phosphatase_core_sf"/>
</dbReference>
<dbReference type="GO" id="GO:0006437">
    <property type="term" value="P:tyrosyl-tRNA aminoacylation"/>
    <property type="evidence" value="ECO:0007669"/>
    <property type="project" value="InterPro"/>
</dbReference>
<dbReference type="FunFam" id="3.40.720.10:FF:000008">
    <property type="entry name" value="Alkaline phosphatase"/>
    <property type="match status" value="1"/>
</dbReference>
<feature type="binding site" evidence="28">
    <location>
        <position position="740"/>
    </location>
    <ligand>
        <name>Zn(2+)</name>
        <dbReference type="ChEBI" id="CHEBI:29105"/>
        <label>2</label>
    </ligand>
</feature>
<dbReference type="Proteomes" id="UP000007266">
    <property type="component" value="Linkage group 8"/>
</dbReference>
<feature type="binding site" evidence="28">
    <location>
        <position position="534"/>
    </location>
    <ligand>
        <name>Mg(2+)</name>
        <dbReference type="ChEBI" id="CHEBI:18420"/>
    </ligand>
</feature>
<evidence type="ECO:0000256" key="17">
    <source>
        <dbReference type="ARBA" id="ARBA00022842"/>
    </source>
</evidence>
<feature type="binding site" evidence="28">
    <location>
        <position position="425"/>
    </location>
    <ligand>
        <name>Zn(2+)</name>
        <dbReference type="ChEBI" id="CHEBI:29105"/>
        <label>2</label>
    </ligand>
</feature>
<evidence type="ECO:0000256" key="27">
    <source>
        <dbReference type="PIRSR" id="PIRSR601952-1"/>
    </source>
</evidence>
<evidence type="ECO:0000256" key="20">
    <source>
        <dbReference type="ARBA" id="ARBA00022989"/>
    </source>
</evidence>
<evidence type="ECO:0000256" key="12">
    <source>
        <dbReference type="ARBA" id="ARBA00022723"/>
    </source>
</evidence>
<evidence type="ECO:0000256" key="25">
    <source>
        <dbReference type="ARBA" id="ARBA00023288"/>
    </source>
</evidence>
<dbReference type="PRINTS" id="PR00113">
    <property type="entry name" value="ALKPHPHTASE"/>
</dbReference>
<keyword evidence="18" id="KW-0648">Protein biosynthesis</keyword>
<dbReference type="InterPro" id="IPR001412">
    <property type="entry name" value="aa-tRNA-synth_I_CS"/>
</dbReference>
<dbReference type="InterPro" id="IPR014729">
    <property type="entry name" value="Rossmann-like_a/b/a_fold"/>
</dbReference>
<evidence type="ECO:0000256" key="21">
    <source>
        <dbReference type="ARBA" id="ARBA00023128"/>
    </source>
</evidence>
<evidence type="ECO:0000259" key="32">
    <source>
        <dbReference type="PROSITE" id="PS50262"/>
    </source>
</evidence>
<dbReference type="SMART" id="SM00098">
    <property type="entry name" value="alkPPc"/>
    <property type="match status" value="1"/>
</dbReference>
<evidence type="ECO:0000256" key="10">
    <source>
        <dbReference type="ARBA" id="ARBA00022622"/>
    </source>
</evidence>
<dbReference type="InterPro" id="IPR002305">
    <property type="entry name" value="aa-tRNA-synth_Ic"/>
</dbReference>
<feature type="transmembrane region" description="Helical" evidence="31">
    <location>
        <begin position="141"/>
        <end position="161"/>
    </location>
</feature>
<evidence type="ECO:0000256" key="15">
    <source>
        <dbReference type="ARBA" id="ARBA00022833"/>
    </source>
</evidence>
<dbReference type="CDD" id="cd15197">
    <property type="entry name" value="7tmA_NPSR"/>
    <property type="match status" value="1"/>
</dbReference>
<evidence type="ECO:0000313" key="34">
    <source>
        <dbReference type="Proteomes" id="UP000007266"/>
    </source>
</evidence>
<dbReference type="GO" id="GO:0004930">
    <property type="term" value="F:G protein-coupled receptor activity"/>
    <property type="evidence" value="ECO:0007669"/>
    <property type="project" value="InterPro"/>
</dbReference>
<evidence type="ECO:0000256" key="4">
    <source>
        <dbReference type="ARBA" id="ARBA00005594"/>
    </source>
</evidence>
<comment type="cofactor">
    <cofactor evidence="28">
        <name>Mg(2+)</name>
        <dbReference type="ChEBI" id="CHEBI:18420"/>
    </cofactor>
    <text evidence="28">Binds 1 Mg(2+) ion.</text>
</comment>
<evidence type="ECO:0000256" key="1">
    <source>
        <dbReference type="ARBA" id="ARBA00002025"/>
    </source>
</evidence>
<dbReference type="PROSITE" id="PS00178">
    <property type="entry name" value="AA_TRNA_LIGASE_I"/>
    <property type="match status" value="1"/>
</dbReference>
<feature type="transmembrane region" description="Helical" evidence="31">
    <location>
        <begin position="62"/>
        <end position="79"/>
    </location>
</feature>
<dbReference type="InterPro" id="IPR024088">
    <property type="entry name" value="Tyr-tRNA-ligase_bac-type"/>
</dbReference>
<dbReference type="GO" id="GO:0098552">
    <property type="term" value="C:side of membrane"/>
    <property type="evidence" value="ECO:0007669"/>
    <property type="project" value="UniProtKB-KW"/>
</dbReference>
<dbReference type="EMBL" id="KQ971357">
    <property type="protein sequence ID" value="KYB26031.1"/>
    <property type="molecule type" value="Genomic_DNA"/>
</dbReference>
<comment type="function">
    <text evidence="1">Catalyzes the attachment of tyrosine to tRNA(Tyr) in a two-step reaction: tyrosine is first activated by ATP to form Tyr-AMP and then transferred to the acceptor end of tRNA(Tyr).</text>
</comment>
<dbReference type="PROSITE" id="PS50262">
    <property type="entry name" value="G_PROTEIN_RECEP_F1_2"/>
    <property type="match status" value="1"/>
</dbReference>
<dbReference type="Pfam" id="PF00001">
    <property type="entry name" value="7tm_1"/>
    <property type="match status" value="1"/>
</dbReference>
<dbReference type="CDD" id="cd00805">
    <property type="entry name" value="TyrRS_core"/>
    <property type="match status" value="1"/>
</dbReference>
<dbReference type="Gene3D" id="3.10.290.10">
    <property type="entry name" value="RNA-binding S4 domain"/>
    <property type="match status" value="1"/>
</dbReference>
<keyword evidence="21" id="KW-0496">Mitochondrion</keyword>
<keyword evidence="15 28" id="KW-0862">Zinc</keyword>
<dbReference type="InterPro" id="IPR017452">
    <property type="entry name" value="GPCR_Rhodpsn_7TM"/>
</dbReference>
<dbReference type="InterPro" id="IPR001952">
    <property type="entry name" value="Alkaline_phosphatase"/>
</dbReference>
<dbReference type="GO" id="GO:0043039">
    <property type="term" value="P:tRNA aminoacylation"/>
    <property type="evidence" value="ECO:0000318"/>
    <property type="project" value="GO_Central"/>
</dbReference>
<evidence type="ECO:0000256" key="26">
    <source>
        <dbReference type="ARBA" id="ARBA00048248"/>
    </source>
</evidence>
<proteinExistence type="inferred from homology"/>
<dbReference type="Pfam" id="PF00579">
    <property type="entry name" value="tRNA-synt_1b"/>
    <property type="match status" value="1"/>
</dbReference>
<dbReference type="Pfam" id="PF00245">
    <property type="entry name" value="Alk_phosphatase"/>
    <property type="match status" value="1"/>
</dbReference>
<evidence type="ECO:0000256" key="29">
    <source>
        <dbReference type="RuleBase" id="RU003946"/>
    </source>
</evidence>
<comment type="subcellular location">
    <subcellularLocation>
        <location evidence="3">Cell membrane</location>
        <topology evidence="3">Lipid-anchor</topology>
        <topology evidence="3">GPI-anchor</topology>
    </subcellularLocation>
    <subcellularLocation>
        <location evidence="2">Mitochondrion matrix</location>
    </subcellularLocation>
</comment>
<keyword evidence="16" id="KW-0067">ATP-binding</keyword>
<dbReference type="CDD" id="cd16012">
    <property type="entry name" value="ALP"/>
    <property type="match status" value="1"/>
</dbReference>
<feature type="binding site" evidence="28">
    <location>
        <position position="532"/>
    </location>
    <ligand>
        <name>Mg(2+)</name>
        <dbReference type="ChEBI" id="CHEBI:18420"/>
    </ligand>
</feature>
<reference evidence="33 34" key="1">
    <citation type="journal article" date="2008" name="Nature">
        <title>The genome of the model beetle and pest Tribolium castaneum.</title>
        <authorList>
            <consortium name="Tribolium Genome Sequencing Consortium"/>
            <person name="Richards S."/>
            <person name="Gibbs R.A."/>
            <person name="Weinstock G.M."/>
            <person name="Brown S.J."/>
            <person name="Denell R."/>
            <person name="Beeman R.W."/>
            <person name="Gibbs R."/>
            <person name="Beeman R.W."/>
            <person name="Brown S.J."/>
            <person name="Bucher G."/>
            <person name="Friedrich M."/>
            <person name="Grimmelikhuijzen C.J."/>
            <person name="Klingler M."/>
            <person name="Lorenzen M."/>
            <person name="Richards S."/>
            <person name="Roth S."/>
            <person name="Schroder R."/>
            <person name="Tautz D."/>
            <person name="Zdobnov E.M."/>
            <person name="Muzny D."/>
            <person name="Gibbs R.A."/>
            <person name="Weinstock G.M."/>
            <person name="Attaway T."/>
            <person name="Bell S."/>
            <person name="Buhay C.J."/>
            <person name="Chandrabose M.N."/>
            <person name="Chavez D."/>
            <person name="Clerk-Blankenburg K.P."/>
            <person name="Cree A."/>
            <person name="Dao M."/>
            <person name="Davis C."/>
            <person name="Chacko J."/>
            <person name="Dinh H."/>
            <person name="Dugan-Rocha S."/>
            <person name="Fowler G."/>
            <person name="Garner T.T."/>
            <person name="Garnes J."/>
            <person name="Gnirke A."/>
            <person name="Hawes A."/>
            <person name="Hernandez J."/>
            <person name="Hines S."/>
            <person name="Holder M."/>
            <person name="Hume J."/>
            <person name="Jhangiani S.N."/>
            <person name="Joshi V."/>
            <person name="Khan Z.M."/>
            <person name="Jackson L."/>
            <person name="Kovar C."/>
            <person name="Kowis A."/>
            <person name="Lee S."/>
            <person name="Lewis L.R."/>
            <person name="Margolis J."/>
            <person name="Morgan M."/>
            <person name="Nazareth L.V."/>
            <person name="Nguyen N."/>
            <person name="Okwuonu G."/>
            <person name="Parker D."/>
            <person name="Richards S."/>
            <person name="Ruiz S.J."/>
            <person name="Santibanez J."/>
            <person name="Savard J."/>
            <person name="Scherer S.E."/>
            <person name="Schneider B."/>
            <person name="Sodergren E."/>
            <person name="Tautz D."/>
            <person name="Vattahil S."/>
            <person name="Villasana D."/>
            <person name="White C.S."/>
            <person name="Wright R."/>
            <person name="Park Y."/>
            <person name="Beeman R.W."/>
            <person name="Lord J."/>
            <person name="Oppert B."/>
            <person name="Lorenzen M."/>
            <person name="Brown S."/>
            <person name="Wang L."/>
            <person name="Savard J."/>
            <person name="Tautz D."/>
            <person name="Richards S."/>
            <person name="Weinstock G."/>
            <person name="Gibbs R.A."/>
            <person name="Liu Y."/>
            <person name="Worley K."/>
            <person name="Weinstock G."/>
            <person name="Elsik C.G."/>
            <person name="Reese J.T."/>
            <person name="Elhaik E."/>
            <person name="Landan G."/>
            <person name="Graur D."/>
            <person name="Arensburger P."/>
            <person name="Atkinson P."/>
            <person name="Beeman R.W."/>
            <person name="Beidler J."/>
            <person name="Brown S.J."/>
            <person name="Demuth J.P."/>
            <person name="Drury D.W."/>
            <person name="Du Y.Z."/>
            <person name="Fujiwara H."/>
            <person name="Lorenzen M."/>
            <person name="Maselli V."/>
            <person name="Osanai M."/>
            <person name="Park Y."/>
            <person name="Robertson H.M."/>
            <person name="Tu Z."/>
            <person name="Wang J.J."/>
            <person name="Wang S."/>
            <person name="Richards S."/>
            <person name="Song H."/>
            <person name="Zhang L."/>
            <person name="Sodergren E."/>
            <person name="Werner D."/>
            <person name="Stanke M."/>
            <person name="Morgenstern B."/>
            <person name="Solovyev V."/>
            <person name="Kosarev P."/>
            <person name="Brown G."/>
            <person name="Chen H.C."/>
            <person name="Ermolaeva O."/>
            <person name="Hlavina W."/>
            <person name="Kapustin Y."/>
            <person name="Kiryutin B."/>
            <person name="Kitts P."/>
            <person name="Maglott D."/>
            <person name="Pruitt K."/>
            <person name="Sapojnikov V."/>
            <person name="Souvorov A."/>
            <person name="Mackey A.J."/>
            <person name="Waterhouse R.M."/>
            <person name="Wyder S."/>
            <person name="Zdobnov E.M."/>
            <person name="Zdobnov E.M."/>
            <person name="Wyder S."/>
            <person name="Kriventseva E.V."/>
            <person name="Kadowaki T."/>
            <person name="Bork P."/>
            <person name="Aranda M."/>
            <person name="Bao R."/>
            <person name="Beermann A."/>
            <person name="Berns N."/>
            <person name="Bolognesi R."/>
            <person name="Bonneton F."/>
            <person name="Bopp D."/>
            <person name="Brown S.J."/>
            <person name="Bucher G."/>
            <person name="Butts T."/>
            <person name="Chaumot A."/>
            <person name="Denell R.E."/>
            <person name="Ferrier D.E."/>
            <person name="Friedrich M."/>
            <person name="Gordon C.M."/>
            <person name="Jindra M."/>
            <person name="Klingler M."/>
            <person name="Lan Q."/>
            <person name="Lattorff H.M."/>
            <person name="Laudet V."/>
            <person name="von Levetsow C."/>
            <person name="Liu Z."/>
            <person name="Lutz R."/>
            <person name="Lynch J.A."/>
            <person name="da Fonseca R.N."/>
            <person name="Posnien N."/>
            <person name="Reuter R."/>
            <person name="Roth S."/>
            <person name="Savard J."/>
            <person name="Schinko J.B."/>
            <person name="Schmitt C."/>
            <person name="Schoppmeier M."/>
            <person name="Schroder R."/>
            <person name="Shippy T.D."/>
            <person name="Simonnet F."/>
            <person name="Marques-Souza H."/>
            <person name="Tautz D."/>
            <person name="Tomoyasu Y."/>
            <person name="Trauner J."/>
            <person name="Van der Zee M."/>
            <person name="Vervoort M."/>
            <person name="Wittkopp N."/>
            <person name="Wimmer E.A."/>
            <person name="Yang X."/>
            <person name="Jones A.K."/>
            <person name="Sattelle D.B."/>
            <person name="Ebert P.R."/>
            <person name="Nelson D."/>
            <person name="Scott J.G."/>
            <person name="Beeman R.W."/>
            <person name="Muthukrishnan S."/>
            <person name="Kramer K.J."/>
            <person name="Arakane Y."/>
            <person name="Beeman R.W."/>
            <person name="Zhu Q."/>
            <person name="Hogenkamp D."/>
            <person name="Dixit R."/>
            <person name="Oppert B."/>
            <person name="Jiang H."/>
            <person name="Zou Z."/>
            <person name="Marshall J."/>
            <person name="Elpidina E."/>
            <person name="Vinokurov K."/>
            <person name="Oppert C."/>
            <person name="Zou Z."/>
            <person name="Evans J."/>
            <person name="Lu Z."/>
            <person name="Zhao P."/>
            <person name="Sumathipala N."/>
            <person name="Altincicek B."/>
            <person name="Vilcinskas A."/>
            <person name="Williams M."/>
            <person name="Hultmark D."/>
            <person name="Hetru C."/>
            <person name="Jiang H."/>
            <person name="Grimmelikhuijzen C.J."/>
            <person name="Hauser F."/>
            <person name="Cazzamali G."/>
            <person name="Williamson M."/>
            <person name="Park Y."/>
            <person name="Li B."/>
            <person name="Tanaka Y."/>
            <person name="Predel R."/>
            <person name="Neupert S."/>
            <person name="Schachtner J."/>
            <person name="Verleyen P."/>
            <person name="Raible F."/>
            <person name="Bork P."/>
            <person name="Friedrich M."/>
            <person name="Walden K.K."/>
            <person name="Robertson H.M."/>
            <person name="Angeli S."/>
            <person name="Foret S."/>
            <person name="Bucher G."/>
            <person name="Schuetz S."/>
            <person name="Maleszka R."/>
            <person name="Wimmer E.A."/>
            <person name="Beeman R.W."/>
            <person name="Lorenzen M."/>
            <person name="Tomoyasu Y."/>
            <person name="Miller S.C."/>
            <person name="Grossmann D."/>
            <person name="Bucher G."/>
        </authorList>
    </citation>
    <scope>NUCLEOTIDE SEQUENCE [LARGE SCALE GENOMIC DNA]</scope>
    <source>
        <strain evidence="33 34">Georgia GA2</strain>
    </source>
</reference>
<dbReference type="SUPFAM" id="SSF81321">
    <property type="entry name" value="Family A G protein-coupled receptor-like"/>
    <property type="match status" value="1"/>
</dbReference>
<evidence type="ECO:0000256" key="11">
    <source>
        <dbReference type="ARBA" id="ARBA00022692"/>
    </source>
</evidence>
<keyword evidence="19" id="KW-0809">Transit peptide</keyword>
<dbReference type="GO" id="GO:0005759">
    <property type="term" value="C:mitochondrial matrix"/>
    <property type="evidence" value="ECO:0007669"/>
    <property type="project" value="UniProtKB-SubCell"/>
</dbReference>
<dbReference type="PANTHER" id="PTHR11766:SF0">
    <property type="entry name" value="TYROSINE--TRNA LIGASE, MITOCHONDRIAL"/>
    <property type="match status" value="1"/>
</dbReference>
<evidence type="ECO:0000256" key="28">
    <source>
        <dbReference type="PIRSR" id="PIRSR601952-2"/>
    </source>
</evidence>
<dbReference type="FunFam" id="1.10.240.10:FF:000001">
    <property type="entry name" value="Tyrosine--tRNA ligase"/>
    <property type="match status" value="1"/>
</dbReference>
<gene>
    <name evidence="33" type="primary">AUGUSTUS-3.0.2_31264</name>
    <name evidence="33" type="ORF">TcasGA2_TC031264</name>
</gene>
<evidence type="ECO:0000256" key="13">
    <source>
        <dbReference type="ARBA" id="ARBA00022741"/>
    </source>
</evidence>
<keyword evidence="8" id="KW-1003">Cell membrane</keyword>
<dbReference type="GO" id="GO:0005886">
    <property type="term" value="C:plasma membrane"/>
    <property type="evidence" value="ECO:0007669"/>
    <property type="project" value="UniProtKB-SubCell"/>
</dbReference>
<feature type="binding site" evidence="28">
    <location>
        <position position="741"/>
    </location>
    <ligand>
        <name>Zn(2+)</name>
        <dbReference type="ChEBI" id="CHEBI:29105"/>
        <label>2</label>
    </ligand>
</feature>
<evidence type="ECO:0000256" key="8">
    <source>
        <dbReference type="ARBA" id="ARBA00022475"/>
    </source>
</evidence>
<evidence type="ECO:0000256" key="24">
    <source>
        <dbReference type="ARBA" id="ARBA00023180"/>
    </source>
</evidence>
<dbReference type="InParanoid" id="A0A139WDX0"/>
<dbReference type="Gene3D" id="1.20.1070.10">
    <property type="entry name" value="Rhodopsin 7-helix transmembrane proteins"/>
    <property type="match status" value="1"/>
</dbReference>
<comment type="similarity">
    <text evidence="4">Belongs to the class-I aminoacyl-tRNA synthetase family.</text>
</comment>
<dbReference type="FunFam" id="3.10.290.10:FF:000017">
    <property type="entry name" value="Tyrosine--tRNA ligase"/>
    <property type="match status" value="1"/>
</dbReference>
<dbReference type="PANTHER" id="PTHR11766">
    <property type="entry name" value="TYROSYL-TRNA SYNTHETASE"/>
    <property type="match status" value="1"/>
</dbReference>
<dbReference type="GO" id="GO:0003723">
    <property type="term" value="F:RNA binding"/>
    <property type="evidence" value="ECO:0007669"/>
    <property type="project" value="InterPro"/>
</dbReference>
<dbReference type="GO" id="GO:0005524">
    <property type="term" value="F:ATP binding"/>
    <property type="evidence" value="ECO:0007669"/>
    <property type="project" value="UniProtKB-KW"/>
</dbReference>
<dbReference type="GO" id="GO:0046872">
    <property type="term" value="F:metal ion binding"/>
    <property type="evidence" value="ECO:0007669"/>
    <property type="project" value="UniProtKB-KW"/>
</dbReference>
<dbReference type="PROSITE" id="PS00237">
    <property type="entry name" value="G_PROTEIN_RECEP_F1_1"/>
    <property type="match status" value="1"/>
</dbReference>
<dbReference type="InterPro" id="IPR018299">
    <property type="entry name" value="Alkaline_phosphatase_AS"/>
</dbReference>
<evidence type="ECO:0000256" key="6">
    <source>
        <dbReference type="ARBA" id="ARBA00010663"/>
    </source>
</evidence>
<dbReference type="FunFam" id="1.20.1070.10:FF:000747">
    <property type="entry name" value="Alkaline phosphatase"/>
    <property type="match status" value="1"/>
</dbReference>
<keyword evidence="17 28" id="KW-0460">Magnesium</keyword>
<keyword evidence="12 28" id="KW-0479">Metal-binding</keyword>
<organism evidence="33 34">
    <name type="scientific">Tribolium castaneum</name>
    <name type="common">Red flour beetle</name>
    <dbReference type="NCBI Taxonomy" id="7070"/>
    <lineage>
        <taxon>Eukaryota</taxon>
        <taxon>Metazoa</taxon>
        <taxon>Ecdysozoa</taxon>
        <taxon>Arthropoda</taxon>
        <taxon>Hexapoda</taxon>
        <taxon>Insecta</taxon>
        <taxon>Pterygota</taxon>
        <taxon>Neoptera</taxon>
        <taxon>Endopterygota</taxon>
        <taxon>Coleoptera</taxon>
        <taxon>Polyphaga</taxon>
        <taxon>Cucujiformia</taxon>
        <taxon>Tenebrionidae</taxon>
        <taxon>Tenebrionidae incertae sedis</taxon>
        <taxon>Tribolium</taxon>
    </lineage>
</organism>
<keyword evidence="25" id="KW-0449">Lipoprotein</keyword>
<protein>
    <recommendedName>
        <fullName evidence="30">Alkaline phosphatase</fullName>
        <ecNumber evidence="30">3.1.3.1</ecNumber>
    </recommendedName>
</protein>
<dbReference type="GO" id="GO:0005739">
    <property type="term" value="C:mitochondrion"/>
    <property type="evidence" value="ECO:0000318"/>
    <property type="project" value="GO_Central"/>
</dbReference>
<dbReference type="GO" id="GO:0004035">
    <property type="term" value="F:alkaline phosphatase activity"/>
    <property type="evidence" value="ECO:0007669"/>
    <property type="project" value="UniProtKB-EC"/>
</dbReference>
<keyword evidence="24" id="KW-0325">Glycoprotein</keyword>
<dbReference type="GO" id="GO:0005829">
    <property type="term" value="C:cytosol"/>
    <property type="evidence" value="ECO:0000318"/>
    <property type="project" value="GO_Central"/>
</dbReference>
<feature type="binding site" evidence="28">
    <location>
        <position position="694"/>
    </location>
    <ligand>
        <name>Mg(2+)</name>
        <dbReference type="ChEBI" id="CHEBI:18420"/>
    </ligand>
</feature>
<keyword evidence="13" id="KW-0547">Nucleotide-binding</keyword>
<feature type="binding site" evidence="28">
    <location>
        <position position="425"/>
    </location>
    <ligand>
        <name>Mg(2+)</name>
        <dbReference type="ChEBI" id="CHEBI:18420"/>
    </ligand>
</feature>
<evidence type="ECO:0000256" key="30">
    <source>
        <dbReference type="RuleBase" id="RU003947"/>
    </source>
</evidence>
<dbReference type="EC" id="3.1.3.1" evidence="30"/>
<evidence type="ECO:0000256" key="14">
    <source>
        <dbReference type="ARBA" id="ARBA00022801"/>
    </source>
</evidence>
<evidence type="ECO:0000256" key="19">
    <source>
        <dbReference type="ARBA" id="ARBA00022946"/>
    </source>
</evidence>
<evidence type="ECO:0000256" key="5">
    <source>
        <dbReference type="ARBA" id="ARBA00005984"/>
    </source>
</evidence>
<evidence type="ECO:0000256" key="2">
    <source>
        <dbReference type="ARBA" id="ARBA00004305"/>
    </source>
</evidence>
<feature type="transmembrane region" description="Helical" evidence="31">
    <location>
        <begin position="99"/>
        <end position="120"/>
    </location>
</feature>